<dbReference type="InterPro" id="IPR011335">
    <property type="entry name" value="Restrct_endonuc-II-like"/>
</dbReference>
<dbReference type="NCBIfam" id="TIGR00252">
    <property type="entry name" value="YraN family protein"/>
    <property type="match status" value="1"/>
</dbReference>
<dbReference type="PANTHER" id="PTHR34039:SF1">
    <property type="entry name" value="UPF0102 PROTEIN YRAN"/>
    <property type="match status" value="1"/>
</dbReference>
<dbReference type="EMBL" id="JAOEEO010000001">
    <property type="protein sequence ID" value="MDH0562081.1"/>
    <property type="molecule type" value="Genomic_DNA"/>
</dbReference>
<dbReference type="RefSeq" id="WP_279694021.1">
    <property type="nucleotide sequence ID" value="NZ_JAOEEO010000001.1"/>
</dbReference>
<evidence type="ECO:0000256" key="2">
    <source>
        <dbReference type="HAMAP-Rule" id="MF_00048"/>
    </source>
</evidence>
<dbReference type="Proteomes" id="UP001159329">
    <property type="component" value="Unassembled WGS sequence"/>
</dbReference>
<comment type="caution">
    <text evidence="3">The sequence shown here is derived from an EMBL/GenBank/DDBJ whole genome shotgun (WGS) entry which is preliminary data.</text>
</comment>
<dbReference type="AlphaFoldDB" id="A0AA42I477"/>
<dbReference type="SUPFAM" id="SSF52980">
    <property type="entry name" value="Restriction endonuclease-like"/>
    <property type="match status" value="1"/>
</dbReference>
<accession>A0AA42I477</accession>
<dbReference type="InterPro" id="IPR003509">
    <property type="entry name" value="UPF0102_YraN-like"/>
</dbReference>
<organism evidence="3 4">
    <name type="scientific">Acinetobacter courvalinii</name>
    <dbReference type="NCBI Taxonomy" id="280147"/>
    <lineage>
        <taxon>Bacteria</taxon>
        <taxon>Pseudomonadati</taxon>
        <taxon>Pseudomonadota</taxon>
        <taxon>Gammaproteobacteria</taxon>
        <taxon>Moraxellales</taxon>
        <taxon>Moraxellaceae</taxon>
        <taxon>Acinetobacter</taxon>
    </lineage>
</organism>
<dbReference type="GO" id="GO:0003676">
    <property type="term" value="F:nucleic acid binding"/>
    <property type="evidence" value="ECO:0007669"/>
    <property type="project" value="InterPro"/>
</dbReference>
<dbReference type="PANTHER" id="PTHR34039">
    <property type="entry name" value="UPF0102 PROTEIN YRAN"/>
    <property type="match status" value="1"/>
</dbReference>
<reference evidence="3" key="1">
    <citation type="submission" date="2022-09" db="EMBL/GenBank/DDBJ databases">
        <title>Intensive care unit water sources are persistently colonized with multi-drug resistant bacteria and are the site of extensive horizontal gene transfer of antibiotic resistance genes.</title>
        <authorList>
            <person name="Diorio-Toth L."/>
        </authorList>
    </citation>
    <scope>NUCLEOTIDE SEQUENCE</scope>
    <source>
        <strain evidence="3">GD04005</strain>
    </source>
</reference>
<protein>
    <recommendedName>
        <fullName evidence="2">UPF0102 protein N7644_00090</fullName>
    </recommendedName>
</protein>
<dbReference type="Pfam" id="PF02021">
    <property type="entry name" value="UPF0102"/>
    <property type="match status" value="1"/>
</dbReference>
<proteinExistence type="inferred from homology"/>
<evidence type="ECO:0000256" key="1">
    <source>
        <dbReference type="ARBA" id="ARBA00006738"/>
    </source>
</evidence>
<gene>
    <name evidence="3" type="ORF">N7644_00090</name>
</gene>
<evidence type="ECO:0000313" key="4">
    <source>
        <dbReference type="Proteomes" id="UP001159329"/>
    </source>
</evidence>
<name>A0AA42I477_9GAMM</name>
<sequence>MQSSCHDLGQWAEQTALALLQSHHYECVARNYHSRYGEIDLIVQRQHELVFVEVKARSAASYAAACEVISPAQQQKIIKTAQLFLQKYPKYYDFDCRFDVICFDFPRKFAKTVQPDFSKLQYDQQWIEHAFTLDG</sequence>
<evidence type="ECO:0000313" key="3">
    <source>
        <dbReference type="EMBL" id="MDH0562081.1"/>
    </source>
</evidence>
<dbReference type="HAMAP" id="MF_00048">
    <property type="entry name" value="UPF0102"/>
    <property type="match status" value="1"/>
</dbReference>
<dbReference type="InterPro" id="IPR011856">
    <property type="entry name" value="tRNA_endonuc-like_dom_sf"/>
</dbReference>
<comment type="similarity">
    <text evidence="1 2">Belongs to the UPF0102 family.</text>
</comment>
<dbReference type="Gene3D" id="3.40.1350.10">
    <property type="match status" value="1"/>
</dbReference>
<dbReference type="NCBIfam" id="NF009150">
    <property type="entry name" value="PRK12497.1-3"/>
    <property type="match status" value="1"/>
</dbReference>